<evidence type="ECO:0000256" key="3">
    <source>
        <dbReference type="ARBA" id="ARBA00022741"/>
    </source>
</evidence>
<dbReference type="PANTHER" id="PTHR42753">
    <property type="entry name" value="MITOCHONDRIAL RIBOSOME PROTEIN L39/PROLYL-TRNA LIGASE FAMILY MEMBER"/>
    <property type="match status" value="1"/>
</dbReference>
<dbReference type="PANTHER" id="PTHR42753:SF10">
    <property type="entry name" value="PROLINE--TRNA LIGASE, MITOCHONDRIAL-RELATED"/>
    <property type="match status" value="1"/>
</dbReference>
<dbReference type="WBParaSite" id="HNAJ_0001056101-mRNA-1">
    <property type="protein sequence ID" value="HNAJ_0001056101-mRNA-1"/>
    <property type="gene ID" value="HNAJ_0001056101"/>
</dbReference>
<name>A0A0R3TSE4_RODNA</name>
<protein>
    <recommendedName>
        <fullName evidence="1">proline--tRNA ligase</fullName>
        <ecNumber evidence="1">6.1.1.15</ecNumber>
    </recommendedName>
    <alternativeName>
        <fullName evidence="7">Prolyl-tRNA synthetase</fullName>
    </alternativeName>
</protein>
<dbReference type="InterPro" id="IPR002316">
    <property type="entry name" value="Pro-tRNA-ligase_IIa"/>
</dbReference>
<dbReference type="Gene3D" id="3.30.930.10">
    <property type="entry name" value="Bira Bifunctional Protein, Domain 2"/>
    <property type="match status" value="1"/>
</dbReference>
<dbReference type="PRINTS" id="PR01046">
    <property type="entry name" value="TRNASYNTHPRO"/>
</dbReference>
<dbReference type="AlphaFoldDB" id="A0A0R3TSE4"/>
<dbReference type="Gene3D" id="3.40.50.800">
    <property type="entry name" value="Anticodon-binding domain"/>
    <property type="match status" value="1"/>
</dbReference>
<dbReference type="GO" id="GO:0004827">
    <property type="term" value="F:proline-tRNA ligase activity"/>
    <property type="evidence" value="ECO:0007669"/>
    <property type="project" value="UniProtKB-EC"/>
</dbReference>
<accession>A0A0R3TSE4</accession>
<dbReference type="InterPro" id="IPR002314">
    <property type="entry name" value="aa-tRNA-synt_IIb"/>
</dbReference>
<keyword evidence="5" id="KW-0648">Protein biosynthesis</keyword>
<evidence type="ECO:0000256" key="5">
    <source>
        <dbReference type="ARBA" id="ARBA00022917"/>
    </source>
</evidence>
<evidence type="ECO:0000256" key="2">
    <source>
        <dbReference type="ARBA" id="ARBA00022598"/>
    </source>
</evidence>
<sequence length="461" mass="51309">MNRFTYLSKLLRQSTPIVSEKEQSLISHKVDHLLLHCGLVSVSSPGVFVLSPIALRAVVKLTNFIDHKMSEIGGQKCIFPTLGQDQLWTRSGRWEKFGSEMFRLKDRTGRSYCLQPTHEEEVCRFVSGLDFNNSALPLKVYQISSKFRDEIQPKLGLLRCREFLMKDLYSFDLDVESAKKTYDTLSKAYSEIFHFLKLPIFKVSANGGLMGDCPSDEFHCPLPVGEDMLSVCQNCKKAVLALQTESSNCPGCGSECQIVKSVELAHCFLLGDLYTSPFNVKTSPRMDIARTLQMGCYGIGVTRLLATALEHFTTLLGKENPPRELRWPLGFAPFSGAIALQKENAKDAVSATDLNSILSKFKVPASVDDDSPAYFLPKGDILVDDRLGMSLGRKLVDLKQLGIPWVLIAKAHKSNATLEYELVDVNNGGVSYSANLDEALAAFTQLDFKPFKLWSKPVVSK</sequence>
<keyword evidence="6" id="KW-0030">Aminoacyl-tRNA synthetase</keyword>
<evidence type="ECO:0000256" key="6">
    <source>
        <dbReference type="ARBA" id="ARBA00023146"/>
    </source>
</evidence>
<dbReference type="InterPro" id="IPR050062">
    <property type="entry name" value="Pro-tRNA_synthetase"/>
</dbReference>
<dbReference type="Pfam" id="PF00587">
    <property type="entry name" value="tRNA-synt_2b"/>
    <property type="match status" value="1"/>
</dbReference>
<dbReference type="InterPro" id="IPR006195">
    <property type="entry name" value="aa-tRNA-synth_II"/>
</dbReference>
<dbReference type="InterPro" id="IPR045864">
    <property type="entry name" value="aa-tRNA-synth_II/BPL/LPL"/>
</dbReference>
<organism evidence="12">
    <name type="scientific">Rodentolepis nana</name>
    <name type="common">Dwarf tapeworm</name>
    <name type="synonym">Hymenolepis nana</name>
    <dbReference type="NCBI Taxonomy" id="102285"/>
    <lineage>
        <taxon>Eukaryota</taxon>
        <taxon>Metazoa</taxon>
        <taxon>Spiralia</taxon>
        <taxon>Lophotrochozoa</taxon>
        <taxon>Platyhelminthes</taxon>
        <taxon>Cestoda</taxon>
        <taxon>Eucestoda</taxon>
        <taxon>Cyclophyllidea</taxon>
        <taxon>Hymenolepididae</taxon>
        <taxon>Rodentolepis</taxon>
    </lineage>
</organism>
<proteinExistence type="predicted"/>
<reference evidence="10 11" key="2">
    <citation type="submission" date="2018-11" db="EMBL/GenBank/DDBJ databases">
        <authorList>
            <consortium name="Pathogen Informatics"/>
        </authorList>
    </citation>
    <scope>NUCLEOTIDE SEQUENCE [LARGE SCALE GENOMIC DNA]</scope>
</reference>
<dbReference type="EMBL" id="UZAE01013104">
    <property type="protein sequence ID" value="VDO08249.1"/>
    <property type="molecule type" value="Genomic_DNA"/>
</dbReference>
<evidence type="ECO:0000256" key="8">
    <source>
        <dbReference type="ARBA" id="ARBA00047671"/>
    </source>
</evidence>
<dbReference type="GO" id="GO:0006433">
    <property type="term" value="P:prolyl-tRNA aminoacylation"/>
    <property type="evidence" value="ECO:0007669"/>
    <property type="project" value="InterPro"/>
</dbReference>
<evidence type="ECO:0000313" key="12">
    <source>
        <dbReference type="WBParaSite" id="HNAJ_0001056101-mRNA-1"/>
    </source>
</evidence>
<keyword evidence="2" id="KW-0436">Ligase</keyword>
<dbReference type="GO" id="GO:0005524">
    <property type="term" value="F:ATP binding"/>
    <property type="evidence" value="ECO:0007669"/>
    <property type="project" value="UniProtKB-KW"/>
</dbReference>
<keyword evidence="3" id="KW-0547">Nucleotide-binding</keyword>
<comment type="catalytic activity">
    <reaction evidence="8">
        <text>tRNA(Pro) + L-proline + ATP = L-prolyl-tRNA(Pro) + AMP + diphosphate</text>
        <dbReference type="Rhea" id="RHEA:14305"/>
        <dbReference type="Rhea" id="RHEA-COMP:9700"/>
        <dbReference type="Rhea" id="RHEA-COMP:9702"/>
        <dbReference type="ChEBI" id="CHEBI:30616"/>
        <dbReference type="ChEBI" id="CHEBI:33019"/>
        <dbReference type="ChEBI" id="CHEBI:60039"/>
        <dbReference type="ChEBI" id="CHEBI:78442"/>
        <dbReference type="ChEBI" id="CHEBI:78532"/>
        <dbReference type="ChEBI" id="CHEBI:456215"/>
        <dbReference type="EC" id="6.1.1.15"/>
    </reaction>
</comment>
<dbReference type="EC" id="6.1.1.15" evidence="1"/>
<feature type="domain" description="Aminoacyl-transfer RNA synthetases class-II family profile" evidence="9">
    <location>
        <begin position="60"/>
        <end position="321"/>
    </location>
</feature>
<dbReference type="OrthoDB" id="10267474at2759"/>
<dbReference type="GO" id="GO:0005739">
    <property type="term" value="C:mitochondrion"/>
    <property type="evidence" value="ECO:0007669"/>
    <property type="project" value="TreeGrafter"/>
</dbReference>
<evidence type="ECO:0000313" key="11">
    <source>
        <dbReference type="Proteomes" id="UP000278807"/>
    </source>
</evidence>
<dbReference type="Proteomes" id="UP000278807">
    <property type="component" value="Unassembled WGS sequence"/>
</dbReference>
<evidence type="ECO:0000256" key="1">
    <source>
        <dbReference type="ARBA" id="ARBA00012831"/>
    </source>
</evidence>
<evidence type="ECO:0000256" key="7">
    <source>
        <dbReference type="ARBA" id="ARBA00029731"/>
    </source>
</evidence>
<dbReference type="SUPFAM" id="SSF55681">
    <property type="entry name" value="Class II aaRS and biotin synthetases"/>
    <property type="match status" value="1"/>
</dbReference>
<evidence type="ECO:0000313" key="10">
    <source>
        <dbReference type="EMBL" id="VDO08249.1"/>
    </source>
</evidence>
<evidence type="ECO:0000256" key="4">
    <source>
        <dbReference type="ARBA" id="ARBA00022840"/>
    </source>
</evidence>
<evidence type="ECO:0000259" key="9">
    <source>
        <dbReference type="PROSITE" id="PS50862"/>
    </source>
</evidence>
<dbReference type="STRING" id="102285.A0A0R3TSE4"/>
<reference evidence="12" key="1">
    <citation type="submission" date="2017-02" db="UniProtKB">
        <authorList>
            <consortium name="WormBaseParasite"/>
        </authorList>
    </citation>
    <scope>IDENTIFICATION</scope>
</reference>
<dbReference type="PROSITE" id="PS50862">
    <property type="entry name" value="AA_TRNA_LIGASE_II"/>
    <property type="match status" value="1"/>
</dbReference>
<keyword evidence="11" id="KW-1185">Reference proteome</keyword>
<keyword evidence="4" id="KW-0067">ATP-binding</keyword>
<dbReference type="InterPro" id="IPR036621">
    <property type="entry name" value="Anticodon-bd_dom_sf"/>
</dbReference>
<gene>
    <name evidence="10" type="ORF">HNAJ_LOCUS10556</name>
</gene>